<dbReference type="AlphaFoldDB" id="A0A6C0AUD2"/>
<organism evidence="1">
    <name type="scientific">viral metagenome</name>
    <dbReference type="NCBI Taxonomy" id="1070528"/>
    <lineage>
        <taxon>unclassified sequences</taxon>
        <taxon>metagenomes</taxon>
        <taxon>organismal metagenomes</taxon>
    </lineage>
</organism>
<dbReference type="EMBL" id="MN738755">
    <property type="protein sequence ID" value="QHS83424.1"/>
    <property type="molecule type" value="Genomic_DNA"/>
</dbReference>
<proteinExistence type="predicted"/>
<sequence>MSDYNPSLYNYSNEMAIAIQSDFHNSICIHSKHPGFLDRDLLEPNIHDTNIIEEIEQFIPILAKNRNRDTIIEYLQKLKGQIILFQYPDSSSWATRYHLEFLEIDEINLNDNCVIFKIPQGDRRTIYEKYGGPLRSYTTFQDLVYLNSYQIWLPPSMYLKAFDLYPGVKIQKDEFFLQYKFNEKTITDCCLGDDLFTCPLYNSEVDFVKTP</sequence>
<protein>
    <submittedName>
        <fullName evidence="1">Uncharacterized protein</fullName>
    </submittedName>
</protein>
<name>A0A6C0AUD2_9ZZZZ</name>
<evidence type="ECO:0000313" key="1">
    <source>
        <dbReference type="EMBL" id="QHS83424.1"/>
    </source>
</evidence>
<reference evidence="1" key="1">
    <citation type="journal article" date="2020" name="Nature">
        <title>Giant virus diversity and host interactions through global metagenomics.</title>
        <authorList>
            <person name="Schulz F."/>
            <person name="Roux S."/>
            <person name="Paez-Espino D."/>
            <person name="Jungbluth S."/>
            <person name="Walsh D.A."/>
            <person name="Denef V.J."/>
            <person name="McMahon K.D."/>
            <person name="Konstantinidis K.T."/>
            <person name="Eloe-Fadrosh E.A."/>
            <person name="Kyrpides N.C."/>
            <person name="Woyke T."/>
        </authorList>
    </citation>
    <scope>NUCLEOTIDE SEQUENCE</scope>
    <source>
        <strain evidence="1">GVMAG-S-ERX555943-30</strain>
    </source>
</reference>
<accession>A0A6C0AUD2</accession>